<sequence length="130" mass="14058">MNPKPLLYTVPMKLMFTGHNPGDIAGLPILQADDARITDNLAVWAALTDQQGLLHRDGVLGRGGTPRLVWSSGMTTEMRSMVWVKGLMTMEGPGTDRVKLRGKMEGESESREAITEVGGGDSGGRDGRYD</sequence>
<proteinExistence type="predicted"/>
<dbReference type="EMBL" id="CM042891">
    <property type="protein sequence ID" value="KAI4302148.1"/>
    <property type="molecule type" value="Genomic_DNA"/>
</dbReference>
<dbReference type="Proteomes" id="UP001057402">
    <property type="component" value="Chromosome 12"/>
</dbReference>
<evidence type="ECO:0000313" key="2">
    <source>
        <dbReference type="Proteomes" id="UP001057402"/>
    </source>
</evidence>
<comment type="caution">
    <text evidence="1">The sequence shown here is derived from an EMBL/GenBank/DDBJ whole genome shotgun (WGS) entry which is preliminary data.</text>
</comment>
<keyword evidence="2" id="KW-1185">Reference proteome</keyword>
<accession>A0ACB9KXX2</accession>
<reference evidence="2" key="1">
    <citation type="journal article" date="2023" name="Front. Plant Sci.">
        <title>Chromosomal-level genome assembly of Melastoma candidum provides insights into trichome evolution.</title>
        <authorList>
            <person name="Zhong Y."/>
            <person name="Wu W."/>
            <person name="Sun C."/>
            <person name="Zou P."/>
            <person name="Liu Y."/>
            <person name="Dai S."/>
            <person name="Zhou R."/>
        </authorList>
    </citation>
    <scope>NUCLEOTIDE SEQUENCE [LARGE SCALE GENOMIC DNA]</scope>
</reference>
<protein>
    <submittedName>
        <fullName evidence="1">Uncharacterized protein</fullName>
    </submittedName>
</protein>
<evidence type="ECO:0000313" key="1">
    <source>
        <dbReference type="EMBL" id="KAI4302148.1"/>
    </source>
</evidence>
<name>A0ACB9KXX2_9MYRT</name>
<gene>
    <name evidence="1" type="ORF">MLD38_037932</name>
</gene>
<organism evidence="1 2">
    <name type="scientific">Melastoma candidum</name>
    <dbReference type="NCBI Taxonomy" id="119954"/>
    <lineage>
        <taxon>Eukaryota</taxon>
        <taxon>Viridiplantae</taxon>
        <taxon>Streptophyta</taxon>
        <taxon>Embryophyta</taxon>
        <taxon>Tracheophyta</taxon>
        <taxon>Spermatophyta</taxon>
        <taxon>Magnoliopsida</taxon>
        <taxon>eudicotyledons</taxon>
        <taxon>Gunneridae</taxon>
        <taxon>Pentapetalae</taxon>
        <taxon>rosids</taxon>
        <taxon>malvids</taxon>
        <taxon>Myrtales</taxon>
        <taxon>Melastomataceae</taxon>
        <taxon>Melastomatoideae</taxon>
        <taxon>Melastomateae</taxon>
        <taxon>Melastoma</taxon>
    </lineage>
</organism>